<reference key="1">
    <citation type="submission" date="2010-08" db="EMBL/GenBank/DDBJ databases">
        <authorList>
            <person name="Zeigler D.R."/>
        </authorList>
    </citation>
    <scope>NUCLEOTIDE SEQUENCE</scope>
    <source>
        <strain>W23</strain>
    </source>
</reference>
<name>E0TX48_BACSH</name>
<keyword evidence="1" id="KW-0378">Hydrolase</keyword>
<feature type="domain" description="Mannosyl-glycoprotein endo-beta-N-acetylglucosamidase-like" evidence="2">
    <location>
        <begin position="2"/>
        <end position="149"/>
    </location>
</feature>
<protein>
    <submittedName>
        <fullName evidence="3">Probable bacterophage-related protein putative muramidase</fullName>
    </submittedName>
</protein>
<dbReference type="AlphaFoldDB" id="E0TX48"/>
<reference evidence="3 4" key="2">
    <citation type="journal article" date="2011" name="Microbiology">
        <title>The genome sequence of Bacillus subtilis subsp. spizizenii W23: insights into speciation within the B. subtilis complex and into the history of B. subtilis genetics.</title>
        <authorList>
            <person name="Zeigler D.R."/>
        </authorList>
    </citation>
    <scope>NUCLEOTIDE SEQUENCE [LARGE SCALE GENOMIC DNA]</scope>
    <source>
        <strain evidence="4">ATCC 23059 / NRRL B-14472 / W23</strain>
    </source>
</reference>
<proteinExistence type="predicted"/>
<dbReference type="InterPro" id="IPR051056">
    <property type="entry name" value="Glycosyl_Hydrolase_73"/>
</dbReference>
<dbReference type="Pfam" id="PF21311">
    <property type="entry name" value="Phage_RBD_prop"/>
    <property type="match status" value="1"/>
</dbReference>
<evidence type="ECO:0000259" key="2">
    <source>
        <dbReference type="SMART" id="SM00047"/>
    </source>
</evidence>
<evidence type="ECO:0000313" key="4">
    <source>
        <dbReference type="Proteomes" id="UP000002233"/>
    </source>
</evidence>
<dbReference type="Gene3D" id="6.20.110.10">
    <property type="match status" value="1"/>
</dbReference>
<evidence type="ECO:0000313" key="3">
    <source>
        <dbReference type="EMBL" id="ADM37954.1"/>
    </source>
</evidence>
<dbReference type="Gene3D" id="1.10.530.10">
    <property type="match status" value="1"/>
</dbReference>
<dbReference type="PANTHER" id="PTHR33308">
    <property type="entry name" value="PEPTIDOGLYCAN HYDROLASE FLGJ"/>
    <property type="match status" value="1"/>
</dbReference>
<evidence type="ECO:0000256" key="1">
    <source>
        <dbReference type="ARBA" id="ARBA00022801"/>
    </source>
</evidence>
<dbReference type="EMBL" id="CP002183">
    <property type="protein sequence ID" value="ADM37954.1"/>
    <property type="molecule type" value="Genomic_DNA"/>
</dbReference>
<organism evidence="3 4">
    <name type="scientific">Bacillus spizizenii (strain ATCC 23059 / NRRL B-14472 / W23)</name>
    <name type="common">Bacillus subtilis subsp. spizizenii</name>
    <dbReference type="NCBI Taxonomy" id="655816"/>
    <lineage>
        <taxon>Bacteria</taxon>
        <taxon>Bacillati</taxon>
        <taxon>Bacillota</taxon>
        <taxon>Bacilli</taxon>
        <taxon>Bacillales</taxon>
        <taxon>Bacillaceae</taxon>
        <taxon>Bacillus</taxon>
    </lineage>
</organism>
<dbReference type="InterPro" id="IPR002901">
    <property type="entry name" value="MGlyc_endo_b_GlcNAc-like_dom"/>
</dbReference>
<dbReference type="PANTHER" id="PTHR33308:SF10">
    <property type="entry name" value="EXO-GLUCOSAMINIDASE LYTG"/>
    <property type="match status" value="1"/>
</dbReference>
<dbReference type="Pfam" id="PF06605">
    <property type="entry name" value="Prophage_tail"/>
    <property type="match status" value="1"/>
</dbReference>
<gene>
    <name evidence="3" type="ordered locus">BSUW23_09540</name>
</gene>
<dbReference type="SMART" id="SM00047">
    <property type="entry name" value="LYZ2"/>
    <property type="match status" value="1"/>
</dbReference>
<dbReference type="InterPro" id="IPR010572">
    <property type="entry name" value="Tail_dom"/>
</dbReference>
<dbReference type="KEGG" id="bss:BSUW23_09540"/>
<dbReference type="Gene3D" id="4.10.80.30">
    <property type="entry name" value="DNA polymerase, domain 6"/>
    <property type="match status" value="1"/>
</dbReference>
<sequence>MAAADFIKSLVPGAQNVYKKYNVLASLVIAQGCLESGYGTSGLAQKAHNLFGIKGTYNGQYVLMWTSEQDKYGNVTRIQAKFRKYPSYAESLADLGSLYNRLDRYKAVVGETNYKKACQAVKDGGYATDVNYPSKLISIIDKYNLTQYDNITTLPDEPDVPDNPDTPVEEPVFPSKEYAGKDVSLNKNLPSDVDFPQLFVSTTDGKDVVEITGVIVDLTDDTTGKKSFTFTITKTQQNAAEFDLLINDNILYIDERKFNHQKYYITDVDLKQSKNVITKTITANHIYSVLLVENRVEETVSKKLKLKEALDIALKGTDFTYVLEAPESDFPSAEEENFGEKNSTELMDQIIEDYDLEIDVDNYKIHVYKKMGQEVDFTLDSRYNMPGINIKTNSQNCTTRAWGYGAMAKDSNSTDKKPKYVFEPILYVHPEEKKFLREGKPRWADPIKDETIKKAGSMVSALKKHVNPYPETTVSVDYQYIYEPKLLSIEKPFWKGDTIHVLADTADGITFEDDVRLVTIQYNPLNPYSSPKLTFANFRKDIQDIAVNQAKKIRDQKRYIDQLMRTYRRAFFILLKKGVLLLLTLRKYFGTIRNSLYEEQLATDLGSIETAVNGIERDITNHKRADNAHTSSQVAHGGGLTVYEEIEIAKARIRNLVLQADGTNIKEMLDARVDKRGKVYPTLRDHLIAKETEVENLDSIVQKEMGFDFTTIPPVYHTNLNLADKTVLQCFVIDELTGDIYATQVASGNQDKSESFIITRMNPNGVMLDSMKLVHGGHGTTIGLERENGKMYIWSNYNVVDSNGNTVGNDLVRFPYTAGATLNGGSGGIKRYNKFNDYYTIPVIDRENGFIAFRMRLKDDNSLVELRKLSDVKNGVNKVLGKVIIPNDLFYLQGFTIDGYDLYWYTGDTNNKTYPCEITQFSFKDGSLKKRISCDFGYGPDGKYEDGFREPESIFLYKDPTTGKKSLFAGVATGAVGKRLAKVYAYHSKENAAKFGIDLAQGYQGYKLTQNNGYSKRLPEGLKSLKEFRQPGFYYMLTTETKTLSDHPDSGNAGWWLNIAPADRAGSVIQTLTRNSTGRPIKILTRVVTNDGNIGEWSEISASGKLPWANLPLKNGAKNPDGNNRLQFAVQGGFLFVRGRVTIPKKDGVDFATLPASARPKKNAFKSCPVAGTTGERKIVFRSNGNISALGLFAKNESNATYTYIDEIIKLD</sequence>
<dbReference type="HOGENOM" id="CLU_269566_0_0_9"/>
<dbReference type="GO" id="GO:0004040">
    <property type="term" value="F:amidase activity"/>
    <property type="evidence" value="ECO:0007669"/>
    <property type="project" value="InterPro"/>
</dbReference>
<accession>E0TX48</accession>
<dbReference type="CAZy" id="GH73">
    <property type="family name" value="Glycoside Hydrolase Family 73"/>
</dbReference>
<dbReference type="InterPro" id="IPR048799">
    <property type="entry name" value="P68_RBP_TagC-like_beta-prop"/>
</dbReference>
<dbReference type="Pfam" id="PF01832">
    <property type="entry name" value="Glucosaminidase"/>
    <property type="match status" value="1"/>
</dbReference>
<dbReference type="InterPro" id="IPR044051">
    <property type="entry name" value="Prophage_tail_N"/>
</dbReference>
<dbReference type="Pfam" id="PF18994">
    <property type="entry name" value="Prophage_tailD1"/>
    <property type="match status" value="1"/>
</dbReference>
<dbReference type="Proteomes" id="UP000002233">
    <property type="component" value="Chromosome"/>
</dbReference>
<dbReference type="PRINTS" id="PR01002">
    <property type="entry name" value="FLGFLGJ"/>
</dbReference>
<dbReference type="Gene3D" id="3.55.50.40">
    <property type="match status" value="1"/>
</dbReference>